<dbReference type="InterPro" id="IPR001680">
    <property type="entry name" value="WD40_rpt"/>
</dbReference>
<feature type="region of interest" description="Disordered" evidence="6">
    <location>
        <begin position="455"/>
        <end position="478"/>
    </location>
</feature>
<evidence type="ECO:0000256" key="5">
    <source>
        <dbReference type="PROSITE-ProRule" id="PRU00221"/>
    </source>
</evidence>
<evidence type="ECO:0000256" key="4">
    <source>
        <dbReference type="ARBA" id="ARBA00023478"/>
    </source>
</evidence>
<evidence type="ECO:0000256" key="6">
    <source>
        <dbReference type="SAM" id="MobiDB-lite"/>
    </source>
</evidence>
<keyword evidence="3" id="KW-0677">Repeat</keyword>
<evidence type="ECO:0000256" key="2">
    <source>
        <dbReference type="ARBA" id="ARBA00022574"/>
    </source>
</evidence>
<dbReference type="Pfam" id="PF24796">
    <property type="entry name" value="WDR55"/>
    <property type="match status" value="1"/>
</dbReference>
<keyword evidence="8" id="KW-1185">Reference proteome</keyword>
<protein>
    <recommendedName>
        <fullName evidence="4">WD repeat-containing protein 55 homolog</fullName>
    </recommendedName>
</protein>
<dbReference type="InterPro" id="IPR050505">
    <property type="entry name" value="WDR55/POC1"/>
</dbReference>
<dbReference type="AlphaFoldDB" id="A0AAW0YKW8"/>
<dbReference type="InterPro" id="IPR019775">
    <property type="entry name" value="WD40_repeat_CS"/>
</dbReference>
<dbReference type="InterPro" id="IPR036322">
    <property type="entry name" value="WD40_repeat_dom_sf"/>
</dbReference>
<comment type="caution">
    <text evidence="7">The sequence shown here is derived from an EMBL/GenBank/DDBJ whole genome shotgun (WGS) entry which is preliminary data.</text>
</comment>
<sequence length="478" mass="53171">QHLHLLFRAASPRDSSANLHFYLFFVTLLQISVNMKSFIPNFEDPPESDDSSDEIPPGGVFQIVAVEDENDETSEDDNVAADSNGDSSTGSHDDEDNESDSSLSSEVEATIEEIFGVKPSIEAQREHPPDLEADSGIVDICFHPSVELLSTATMDGEVMIYRYSQDSVEEVARLSHHKKACRAVCYNDDGTVLYTISKDKSLAVIDTQNSAIRQHIKDAHESSVFSFLPIDEFMCASGDDDGTVKIWDLRKKKPIFDFKCGEQTVTSLITDEQNKFLVASVNDGSIAGFNIRGKALETQSELYGSEMTSLSLVRNDSRLVVGSGEGTMFIFKWGEFGYHIDQFPGHPDQIHCIVPITDRMMLTGCEDGNIRAVHLYAHRFVGIVGQHTDFGVENMSVSHDGSLLASCSMDEVVRFWNIEYLYNTEVDDRKKGSIKRNRGYNLESSKRRNKHEFFADFPEVAESDDEGGPVAGPSHTMD</sequence>
<feature type="repeat" description="WD" evidence="5">
    <location>
        <begin position="236"/>
        <end position="257"/>
    </location>
</feature>
<keyword evidence="2 5" id="KW-0853">WD repeat</keyword>
<evidence type="ECO:0000256" key="1">
    <source>
        <dbReference type="ARBA" id="ARBA00007625"/>
    </source>
</evidence>
<feature type="repeat" description="WD" evidence="5">
    <location>
        <begin position="392"/>
        <end position="419"/>
    </location>
</feature>
<feature type="region of interest" description="Disordered" evidence="6">
    <location>
        <begin position="64"/>
        <end position="106"/>
    </location>
</feature>
<dbReference type="PANTHER" id="PTHR44019:SF20">
    <property type="entry name" value="WD REPEAT-CONTAINING PROTEIN 55"/>
    <property type="match status" value="1"/>
</dbReference>
<dbReference type="Gene3D" id="2.130.10.10">
    <property type="entry name" value="YVTN repeat-like/Quinoprotein amine dehydrogenase"/>
    <property type="match status" value="2"/>
</dbReference>
<dbReference type="InterPro" id="IPR015943">
    <property type="entry name" value="WD40/YVTN_repeat-like_dom_sf"/>
</dbReference>
<comment type="similarity">
    <text evidence="1">Belongs to the WD repeat WDR55 family.</text>
</comment>
<dbReference type="PANTHER" id="PTHR44019">
    <property type="entry name" value="WD REPEAT-CONTAINING PROTEIN 55"/>
    <property type="match status" value="1"/>
</dbReference>
<evidence type="ECO:0000256" key="3">
    <source>
        <dbReference type="ARBA" id="ARBA00022737"/>
    </source>
</evidence>
<dbReference type="PROSITE" id="PS50082">
    <property type="entry name" value="WD_REPEATS_2"/>
    <property type="match status" value="2"/>
</dbReference>
<feature type="compositionally biased region" description="Acidic residues" evidence="6">
    <location>
        <begin position="66"/>
        <end position="79"/>
    </location>
</feature>
<organism evidence="7 8">
    <name type="scientific">Cherax quadricarinatus</name>
    <name type="common">Australian red claw crayfish</name>
    <dbReference type="NCBI Taxonomy" id="27406"/>
    <lineage>
        <taxon>Eukaryota</taxon>
        <taxon>Metazoa</taxon>
        <taxon>Ecdysozoa</taxon>
        <taxon>Arthropoda</taxon>
        <taxon>Crustacea</taxon>
        <taxon>Multicrustacea</taxon>
        <taxon>Malacostraca</taxon>
        <taxon>Eumalacostraca</taxon>
        <taxon>Eucarida</taxon>
        <taxon>Decapoda</taxon>
        <taxon>Pleocyemata</taxon>
        <taxon>Astacidea</taxon>
        <taxon>Parastacoidea</taxon>
        <taxon>Parastacidae</taxon>
        <taxon>Cherax</taxon>
    </lineage>
</organism>
<evidence type="ECO:0000313" key="7">
    <source>
        <dbReference type="EMBL" id="KAK8752434.1"/>
    </source>
</evidence>
<proteinExistence type="inferred from homology"/>
<feature type="non-terminal residue" evidence="7">
    <location>
        <position position="1"/>
    </location>
</feature>
<reference evidence="7 8" key="1">
    <citation type="journal article" date="2024" name="BMC Genomics">
        <title>Genome assembly of redclaw crayfish (Cherax quadricarinatus) provides insights into its immune adaptation and hypoxia tolerance.</title>
        <authorList>
            <person name="Liu Z."/>
            <person name="Zheng J."/>
            <person name="Li H."/>
            <person name="Fang K."/>
            <person name="Wang S."/>
            <person name="He J."/>
            <person name="Zhou D."/>
            <person name="Weng S."/>
            <person name="Chi M."/>
            <person name="Gu Z."/>
            <person name="He J."/>
            <person name="Li F."/>
            <person name="Wang M."/>
        </authorList>
    </citation>
    <scope>NUCLEOTIDE SEQUENCE [LARGE SCALE GENOMIC DNA]</scope>
    <source>
        <strain evidence="7">ZL_2023a</strain>
    </source>
</reference>
<gene>
    <name evidence="7" type="ORF">OTU49_005616</name>
</gene>
<dbReference type="Proteomes" id="UP001445076">
    <property type="component" value="Unassembled WGS sequence"/>
</dbReference>
<dbReference type="SUPFAM" id="SSF50978">
    <property type="entry name" value="WD40 repeat-like"/>
    <property type="match status" value="1"/>
</dbReference>
<name>A0AAW0YKW8_CHEQU</name>
<dbReference type="SMART" id="SM00320">
    <property type="entry name" value="WD40"/>
    <property type="match status" value="7"/>
</dbReference>
<accession>A0AAW0YKW8</accession>
<dbReference type="EMBL" id="JARKIK010000004">
    <property type="protein sequence ID" value="KAK8752434.1"/>
    <property type="molecule type" value="Genomic_DNA"/>
</dbReference>
<evidence type="ECO:0000313" key="8">
    <source>
        <dbReference type="Proteomes" id="UP001445076"/>
    </source>
</evidence>
<dbReference type="PROSITE" id="PS00678">
    <property type="entry name" value="WD_REPEATS_1"/>
    <property type="match status" value="2"/>
</dbReference>